<feature type="compositionally biased region" description="Polar residues" evidence="1">
    <location>
        <begin position="302"/>
        <end position="317"/>
    </location>
</feature>
<dbReference type="PANTHER" id="PTHR31014">
    <property type="entry name" value="MITOCHONDRIAL TRANSLATION SYSTEM COMPONENT PET127-RELATED"/>
    <property type="match status" value="1"/>
</dbReference>
<gene>
    <name evidence="2" type="ORF">BJ875DRAFT_466067</name>
</gene>
<feature type="compositionally biased region" description="Polar residues" evidence="1">
    <location>
        <begin position="153"/>
        <end position="171"/>
    </location>
</feature>
<comment type="caution">
    <text evidence="2">The sequence shown here is derived from an EMBL/GenBank/DDBJ whole genome shotgun (WGS) entry which is preliminary data.</text>
</comment>
<feature type="region of interest" description="Disordered" evidence="1">
    <location>
        <begin position="37"/>
        <end position="239"/>
    </location>
</feature>
<feature type="compositionally biased region" description="Basic and acidic residues" evidence="1">
    <location>
        <begin position="210"/>
        <end position="219"/>
    </location>
</feature>
<dbReference type="Proteomes" id="UP000824998">
    <property type="component" value="Unassembled WGS sequence"/>
</dbReference>
<dbReference type="GO" id="GO:0000964">
    <property type="term" value="P:mitochondrial RNA 5'-end processing"/>
    <property type="evidence" value="ECO:0007669"/>
    <property type="project" value="TreeGrafter"/>
</dbReference>
<dbReference type="EMBL" id="MU251533">
    <property type="protein sequence ID" value="KAG9232732.1"/>
    <property type="molecule type" value="Genomic_DNA"/>
</dbReference>
<feature type="compositionally biased region" description="Basic and acidic residues" evidence="1">
    <location>
        <begin position="175"/>
        <end position="198"/>
    </location>
</feature>
<reference evidence="2" key="1">
    <citation type="journal article" date="2021" name="IMA Fungus">
        <title>Genomic characterization of three marine fungi, including Emericellopsis atlantica sp. nov. with signatures of a generalist lifestyle and marine biomass degradation.</title>
        <authorList>
            <person name="Hagestad O.C."/>
            <person name="Hou L."/>
            <person name="Andersen J.H."/>
            <person name="Hansen E.H."/>
            <person name="Altermark B."/>
            <person name="Li C."/>
            <person name="Kuhnert E."/>
            <person name="Cox R.J."/>
            <person name="Crous P.W."/>
            <person name="Spatafora J.W."/>
            <person name="Lail K."/>
            <person name="Amirebrahimi M."/>
            <person name="Lipzen A."/>
            <person name="Pangilinan J."/>
            <person name="Andreopoulos W."/>
            <person name="Hayes R.D."/>
            <person name="Ng V."/>
            <person name="Grigoriev I.V."/>
            <person name="Jackson S.A."/>
            <person name="Sutton T.D.S."/>
            <person name="Dobson A.D.W."/>
            <person name="Rama T."/>
        </authorList>
    </citation>
    <scope>NUCLEOTIDE SEQUENCE</scope>
    <source>
        <strain evidence="2">TRa018bII</strain>
    </source>
</reference>
<evidence type="ECO:0000313" key="2">
    <source>
        <dbReference type="EMBL" id="KAG9232732.1"/>
    </source>
</evidence>
<feature type="region of interest" description="Disordered" evidence="1">
    <location>
        <begin position="934"/>
        <end position="1108"/>
    </location>
</feature>
<proteinExistence type="predicted"/>
<name>A0A9P7YFU7_9HELO</name>
<feature type="compositionally biased region" description="Basic and acidic residues" evidence="1">
    <location>
        <begin position="1022"/>
        <end position="1034"/>
    </location>
</feature>
<feature type="region of interest" description="Disordered" evidence="1">
    <location>
        <begin position="391"/>
        <end position="446"/>
    </location>
</feature>
<feature type="compositionally biased region" description="Low complexity" evidence="1">
    <location>
        <begin position="127"/>
        <end position="152"/>
    </location>
</feature>
<accession>A0A9P7YFU7</accession>
<dbReference type="AlphaFoldDB" id="A0A9P7YFU7"/>
<feature type="compositionally biased region" description="Basic and acidic residues" evidence="1">
    <location>
        <begin position="289"/>
        <end position="301"/>
    </location>
</feature>
<keyword evidence="3" id="KW-1185">Reference proteome</keyword>
<feature type="compositionally biased region" description="Acidic residues" evidence="1">
    <location>
        <begin position="1055"/>
        <end position="1065"/>
    </location>
</feature>
<evidence type="ECO:0000313" key="3">
    <source>
        <dbReference type="Proteomes" id="UP000824998"/>
    </source>
</evidence>
<dbReference type="Pfam" id="PF08634">
    <property type="entry name" value="Pet127"/>
    <property type="match status" value="1"/>
</dbReference>
<feature type="compositionally biased region" description="Basic and acidic residues" evidence="1">
    <location>
        <begin position="936"/>
        <end position="951"/>
    </location>
</feature>
<dbReference type="InterPro" id="IPR013943">
    <property type="entry name" value="Pet127"/>
</dbReference>
<feature type="compositionally biased region" description="Polar residues" evidence="1">
    <location>
        <begin position="974"/>
        <end position="989"/>
    </location>
</feature>
<feature type="compositionally biased region" description="Polar residues" evidence="1">
    <location>
        <begin position="60"/>
        <end position="71"/>
    </location>
</feature>
<dbReference type="PANTHER" id="PTHR31014:SF0">
    <property type="entry name" value="MITOCHONDRIAL TRANSLATION SYSTEM COMPONENT PET127-RELATED"/>
    <property type="match status" value="1"/>
</dbReference>
<feature type="region of interest" description="Disordered" evidence="1">
    <location>
        <begin position="885"/>
        <end position="917"/>
    </location>
</feature>
<feature type="compositionally biased region" description="Polar residues" evidence="1">
    <location>
        <begin position="114"/>
        <end position="123"/>
    </location>
</feature>
<dbReference type="OrthoDB" id="10249045at2759"/>
<feature type="compositionally biased region" description="Polar residues" evidence="1">
    <location>
        <begin position="1035"/>
        <end position="1045"/>
    </location>
</feature>
<feature type="compositionally biased region" description="Basic and acidic residues" evidence="1">
    <location>
        <begin position="413"/>
        <end position="432"/>
    </location>
</feature>
<protein>
    <submittedName>
        <fullName evidence="2">Mitochondrial protein Pet127-domain-containing protein</fullName>
    </submittedName>
</protein>
<feature type="compositionally biased region" description="Basic and acidic residues" evidence="1">
    <location>
        <begin position="1084"/>
        <end position="1108"/>
    </location>
</feature>
<evidence type="ECO:0000256" key="1">
    <source>
        <dbReference type="SAM" id="MobiDB-lite"/>
    </source>
</evidence>
<organism evidence="2 3">
    <name type="scientific">Amylocarpus encephaloides</name>
    <dbReference type="NCBI Taxonomy" id="45428"/>
    <lineage>
        <taxon>Eukaryota</taxon>
        <taxon>Fungi</taxon>
        <taxon>Dikarya</taxon>
        <taxon>Ascomycota</taxon>
        <taxon>Pezizomycotina</taxon>
        <taxon>Leotiomycetes</taxon>
        <taxon>Helotiales</taxon>
        <taxon>Helotiales incertae sedis</taxon>
        <taxon>Amylocarpus</taxon>
    </lineage>
</organism>
<feature type="region of interest" description="Disordered" evidence="1">
    <location>
        <begin position="252"/>
        <end position="317"/>
    </location>
</feature>
<feature type="compositionally biased region" description="Low complexity" evidence="1">
    <location>
        <begin position="98"/>
        <end position="113"/>
    </location>
</feature>
<sequence>MFTTLSRRGTRVNHSYVCSFCLTSLLAHSEQSLTLTPNRVPRIQKNPFSSTPSIPDDGPETNSQAGKSNSSKLDESAVKPAPRNPGLRRIQRRKLAAKQDAQRTAAARQGAATHISSWEQSLTPLKATSADDTADGASVEAAISTAKSKTSANPANNNSSVKQGKSTQSAKSLRKRENSTKTGRDDRKILPAKAEKGTNAKPSKAKSKTKPQDTKDQSKNKPKKHTKEQEDDVSESGLAGLEEVLEAIAKAKASNKTATKKNTKTKDNQQPTKITDSKKSTTRNSSASTKDEGSTKAKKLETTTQNSATITKDGSSTTAKKLVKIPLSQRRTKSRARTVTVRGSLSRLHITKVLSGRKADDSNTTLTKTGESKNVEEADFDRALTTLRKTMTSKLSRGKHAESKSLSGSSIKEAMRDTTRSVRSTTKRDRVAAQKSPHGQSVQSIEEMKLRIAGKGLEDGEIETISTENLHLVAIDKKQPPVPALSYGLDRVLFNPGVYHLQDPRSKVFNFDPYLQTIMPVDEFDFTLLKKFITSSKDENLLQVARDEKKKYTGSTSSMTSALSHFHYLLSQWRPINDGNLSKNFPAQYSSFTALQRGPSAMFLRYNDGVYAIDADKQFDSASILSMLGQSMEKLLTLSTDDFERYRKNSPDPVPEEVRKEAESYHYTTMRDFMMRSQLDAYDPRIPGTGMFDLKTRAVVSIRMNTSMYEDGRGYEIKSRHGEWESFEREYYDMIRAAFLKYSLQVRIGRMDGIFVAFHNTQRIFGFQYISLPEMDYALHGTDNMTLGDSEFKLSLDLLNRVFDRATTKWPKQSLRIFIETRGKADEPTFTYIFAEPVTEHSIEDIQTSNKASIEEFEKRVLGIGSESEEETKANWEDLQAKVKKSMDLDENDSDCTKETSNTVDDDADEAPPTPWDLEQEDINELDEAEEYEAGNEAHLHHETAEEHVFDLEQDDNGSVTPDTESGGEDVEVTESTLQETDNTSEQEVSASIIEESGEESIKEKSDAQGCFAENVESALSVKDDGLVPKDTTSKDTCGATSVAEQTDDAALLGDDAEISEDATVVDDAKTSDETSAPQDSEDSSSKDTKVGEERELSDDDKLASEVEQPRELMAMYLTIRNKVNGIVCKRPINLTSDDKWEVEYSLAEVKDPKKASTLYAACKRRRKQILDSKPESDWNNRFIKQVMSYAEKGREYRKKVDAAAAQEPIKVLTIKPEDLQNLESWTENGKEQEARSRGK</sequence>
<dbReference type="GO" id="GO:0005740">
    <property type="term" value="C:mitochondrial envelope"/>
    <property type="evidence" value="ECO:0007669"/>
    <property type="project" value="TreeGrafter"/>
</dbReference>